<gene>
    <name evidence="8" type="ORF">CLV45_3203</name>
</gene>
<evidence type="ECO:0000313" key="8">
    <source>
        <dbReference type="EMBL" id="PJJ54857.1"/>
    </source>
</evidence>
<evidence type="ECO:0000256" key="6">
    <source>
        <dbReference type="ARBA" id="ARBA00023211"/>
    </source>
</evidence>
<dbReference type="EMBL" id="PGFA01000002">
    <property type="protein sequence ID" value="PJJ54857.1"/>
    <property type="molecule type" value="Genomic_DNA"/>
</dbReference>
<evidence type="ECO:0000256" key="2">
    <source>
        <dbReference type="ARBA" id="ARBA00022519"/>
    </source>
</evidence>
<dbReference type="GO" id="GO:0008758">
    <property type="term" value="F:UDP-2,3-diacylglucosamine hydrolase activity"/>
    <property type="evidence" value="ECO:0007669"/>
    <property type="project" value="TreeGrafter"/>
</dbReference>
<sequence>MTRPKQLPDLALPPGRKVYFASDFHLGAPDAARSAERERKIVRWLDQVSHDAAAIYLVGDIFDFWFEYRHAIPRGFIRLQGKLAELTDAGIPVTFFTGNHDMWMFDYFTKELNIPILRHPVSQRIGGQEFHIGHGDGLGPKDYTYKVLKRIFASPIAQWLFARLHPNFGIGLANKWSQHSRIQNGAADEKYFGDDEWLLVYCRELEQQHHHDYYVFGHRHLPLNVPVTPQSRYVNLGEWVNYCSYAVYDGNELALRHFEQNGELRTQR</sequence>
<dbReference type="InterPro" id="IPR043461">
    <property type="entry name" value="LpxH-like"/>
</dbReference>
<dbReference type="PANTHER" id="PTHR34990:SF1">
    <property type="entry name" value="UDP-2,3-DIACYLGLUCOSAMINE HYDROLASE"/>
    <property type="match status" value="1"/>
</dbReference>
<dbReference type="SUPFAM" id="SSF56300">
    <property type="entry name" value="Metallo-dependent phosphatases"/>
    <property type="match status" value="1"/>
</dbReference>
<dbReference type="GO" id="GO:0016020">
    <property type="term" value="C:membrane"/>
    <property type="evidence" value="ECO:0007669"/>
    <property type="project" value="GOC"/>
</dbReference>
<dbReference type="GO" id="GO:0009245">
    <property type="term" value="P:lipid A biosynthetic process"/>
    <property type="evidence" value="ECO:0007669"/>
    <property type="project" value="TreeGrafter"/>
</dbReference>
<dbReference type="Gene3D" id="3.60.21.10">
    <property type="match status" value="1"/>
</dbReference>
<proteinExistence type="predicted"/>
<dbReference type="OrthoDB" id="9802481at2"/>
<reference evidence="8 9" key="1">
    <citation type="submission" date="2017-11" db="EMBL/GenBank/DDBJ databases">
        <title>Genomic Encyclopedia of Archaeal and Bacterial Type Strains, Phase II (KMG-II): From Individual Species to Whole Genera.</title>
        <authorList>
            <person name="Goeker M."/>
        </authorList>
    </citation>
    <scope>NUCLEOTIDE SEQUENCE [LARGE SCALE GENOMIC DNA]</scope>
    <source>
        <strain evidence="8 9">DSM 11115</strain>
    </source>
</reference>
<dbReference type="Proteomes" id="UP000228535">
    <property type="component" value="Unassembled WGS sequence"/>
</dbReference>
<evidence type="ECO:0000256" key="4">
    <source>
        <dbReference type="ARBA" id="ARBA00022801"/>
    </source>
</evidence>
<evidence type="ECO:0000256" key="3">
    <source>
        <dbReference type="ARBA" id="ARBA00022723"/>
    </source>
</evidence>
<dbReference type="CDD" id="cd07398">
    <property type="entry name" value="MPP_YbbF-LpxH"/>
    <property type="match status" value="1"/>
</dbReference>
<evidence type="ECO:0000313" key="9">
    <source>
        <dbReference type="Proteomes" id="UP000228535"/>
    </source>
</evidence>
<evidence type="ECO:0000259" key="7">
    <source>
        <dbReference type="Pfam" id="PF00149"/>
    </source>
</evidence>
<name>A0A2M9BA93_9BACT</name>
<dbReference type="AlphaFoldDB" id="A0A2M9BA93"/>
<dbReference type="InterPro" id="IPR029052">
    <property type="entry name" value="Metallo-depent_PP-like"/>
</dbReference>
<dbReference type="RefSeq" id="WP_100337455.1">
    <property type="nucleotide sequence ID" value="NZ_PGFA01000002.1"/>
</dbReference>
<evidence type="ECO:0000256" key="5">
    <source>
        <dbReference type="ARBA" id="ARBA00023136"/>
    </source>
</evidence>
<comment type="caution">
    <text evidence="8">The sequence shown here is derived from an EMBL/GenBank/DDBJ whole genome shotgun (WGS) entry which is preliminary data.</text>
</comment>
<keyword evidence="2" id="KW-0997">Cell inner membrane</keyword>
<keyword evidence="1" id="KW-1003">Cell membrane</keyword>
<keyword evidence="6" id="KW-0464">Manganese</keyword>
<keyword evidence="5" id="KW-0472">Membrane</keyword>
<dbReference type="InterPro" id="IPR004843">
    <property type="entry name" value="Calcineurin-like_PHP"/>
</dbReference>
<evidence type="ECO:0000256" key="1">
    <source>
        <dbReference type="ARBA" id="ARBA00022475"/>
    </source>
</evidence>
<feature type="domain" description="Calcineurin-like phosphoesterase" evidence="7">
    <location>
        <begin position="17"/>
        <end position="221"/>
    </location>
</feature>
<dbReference type="PANTHER" id="PTHR34990">
    <property type="entry name" value="UDP-2,3-DIACYLGLUCOSAMINE HYDROLASE-RELATED"/>
    <property type="match status" value="1"/>
</dbReference>
<keyword evidence="3" id="KW-0479">Metal-binding</keyword>
<protein>
    <submittedName>
        <fullName evidence="8">UDP-2,3-diacylglucosamine hydrolase</fullName>
    </submittedName>
</protein>
<keyword evidence="4 8" id="KW-0378">Hydrolase</keyword>
<accession>A0A2M9BA93</accession>
<dbReference type="Pfam" id="PF00149">
    <property type="entry name" value="Metallophos"/>
    <property type="match status" value="1"/>
</dbReference>
<keyword evidence="9" id="KW-1185">Reference proteome</keyword>
<organism evidence="8 9">
    <name type="scientific">Hymenobacter chitinivorans DSM 11115</name>
    <dbReference type="NCBI Taxonomy" id="1121954"/>
    <lineage>
        <taxon>Bacteria</taxon>
        <taxon>Pseudomonadati</taxon>
        <taxon>Bacteroidota</taxon>
        <taxon>Cytophagia</taxon>
        <taxon>Cytophagales</taxon>
        <taxon>Hymenobacteraceae</taxon>
        <taxon>Hymenobacter</taxon>
    </lineage>
</organism>
<dbReference type="GO" id="GO:0046872">
    <property type="term" value="F:metal ion binding"/>
    <property type="evidence" value="ECO:0007669"/>
    <property type="project" value="UniProtKB-KW"/>
</dbReference>